<dbReference type="EC" id="2.7.13.3" evidence="2"/>
<evidence type="ECO:0000256" key="5">
    <source>
        <dbReference type="ARBA" id="ARBA00022777"/>
    </source>
</evidence>
<accession>A0A8J6MDV5</accession>
<dbReference type="SUPFAM" id="SSF55874">
    <property type="entry name" value="ATPase domain of HSP90 chaperone/DNA topoisomerase II/histidine kinase"/>
    <property type="match status" value="1"/>
</dbReference>
<dbReference type="RefSeq" id="WP_186853383.1">
    <property type="nucleotide sequence ID" value="NZ_JACOPO010000011.1"/>
</dbReference>
<dbReference type="GO" id="GO:0004673">
    <property type="term" value="F:protein histidine kinase activity"/>
    <property type="evidence" value="ECO:0007669"/>
    <property type="project" value="UniProtKB-EC"/>
</dbReference>
<dbReference type="PANTHER" id="PTHR44936:SF9">
    <property type="entry name" value="SENSOR PROTEIN CREC"/>
    <property type="match status" value="1"/>
</dbReference>
<keyword evidence="9" id="KW-1185">Reference proteome</keyword>
<dbReference type="InterPro" id="IPR005467">
    <property type="entry name" value="His_kinase_dom"/>
</dbReference>
<dbReference type="Proteomes" id="UP000628736">
    <property type="component" value="Unassembled WGS sequence"/>
</dbReference>
<dbReference type="InterPro" id="IPR036890">
    <property type="entry name" value="HATPase_C_sf"/>
</dbReference>
<evidence type="ECO:0000313" key="9">
    <source>
        <dbReference type="Proteomes" id="UP000628736"/>
    </source>
</evidence>
<evidence type="ECO:0000256" key="4">
    <source>
        <dbReference type="ARBA" id="ARBA00022679"/>
    </source>
</evidence>
<evidence type="ECO:0000256" key="6">
    <source>
        <dbReference type="ARBA" id="ARBA00023012"/>
    </source>
</evidence>
<dbReference type="GO" id="GO:0000160">
    <property type="term" value="P:phosphorelay signal transduction system"/>
    <property type="evidence" value="ECO:0007669"/>
    <property type="project" value="UniProtKB-KW"/>
</dbReference>
<keyword evidence="3" id="KW-0597">Phosphoprotein</keyword>
<evidence type="ECO:0000313" key="8">
    <source>
        <dbReference type="EMBL" id="MBC5723666.1"/>
    </source>
</evidence>
<keyword evidence="5 8" id="KW-0418">Kinase</keyword>
<name>A0A8J6MDV5_9FIRM</name>
<dbReference type="PROSITE" id="PS50109">
    <property type="entry name" value="HIS_KIN"/>
    <property type="match status" value="1"/>
</dbReference>
<dbReference type="InterPro" id="IPR050980">
    <property type="entry name" value="2C_sensor_his_kinase"/>
</dbReference>
<dbReference type="Gene3D" id="3.30.565.10">
    <property type="entry name" value="Histidine kinase-like ATPase, C-terminal domain"/>
    <property type="match status" value="1"/>
</dbReference>
<dbReference type="Pfam" id="PF02518">
    <property type="entry name" value="HATPase_c"/>
    <property type="match status" value="1"/>
</dbReference>
<gene>
    <name evidence="8" type="ORF">H8S11_12695</name>
</gene>
<protein>
    <recommendedName>
        <fullName evidence="2">histidine kinase</fullName>
        <ecNumber evidence="2">2.7.13.3</ecNumber>
    </recommendedName>
</protein>
<organism evidence="8 9">
    <name type="scientific">Flintibacter hominis</name>
    <dbReference type="NCBI Taxonomy" id="2763048"/>
    <lineage>
        <taxon>Bacteria</taxon>
        <taxon>Bacillati</taxon>
        <taxon>Bacillota</taxon>
        <taxon>Clostridia</taxon>
        <taxon>Eubacteriales</taxon>
        <taxon>Flintibacter</taxon>
    </lineage>
</organism>
<feature type="domain" description="Histidine kinase" evidence="7">
    <location>
        <begin position="139"/>
        <end position="310"/>
    </location>
</feature>
<dbReference type="EMBL" id="JACOPO010000011">
    <property type="protein sequence ID" value="MBC5723666.1"/>
    <property type="molecule type" value="Genomic_DNA"/>
</dbReference>
<keyword evidence="4" id="KW-0808">Transferase</keyword>
<evidence type="ECO:0000259" key="7">
    <source>
        <dbReference type="PROSITE" id="PS50109"/>
    </source>
</evidence>
<keyword evidence="6" id="KW-0902">Two-component regulatory system</keyword>
<sequence>MIELNLSILENLPEAAVYVVLGRITAINPMAAHYLPQLEIDGPVPGYLDLPRYGPKGVGTFTAGRTTYAFSRTDTGEGQLFLFHPAPQTSLTDLQLEGTIRQMRQLMAEFLTQIGPMTEGGEGKLSTAARENFSKSYHRMFRLLNNLDFVTSAAGPDGIPFRPSVLDLAGLCRQIARDAGQLLQQDTHLEYRSDLPSLLIQGDIPLLQRMLLGLISNSVQTMRGGVVLLSLRRQGDRAVLSLTDSGERPSDRQLAALLQQDTDQAIPKPGQGAGLGLSVVRHIAALHRGTMLVEWGEKAPVILISLPAGAQERLAVRTPEVQQDGGLSPLLVELSDVLPPQLFGQEGLD</sequence>
<dbReference type="InterPro" id="IPR003594">
    <property type="entry name" value="HATPase_dom"/>
</dbReference>
<proteinExistence type="predicted"/>
<evidence type="ECO:0000256" key="1">
    <source>
        <dbReference type="ARBA" id="ARBA00000085"/>
    </source>
</evidence>
<evidence type="ECO:0000256" key="3">
    <source>
        <dbReference type="ARBA" id="ARBA00022553"/>
    </source>
</evidence>
<reference evidence="8" key="1">
    <citation type="submission" date="2020-08" db="EMBL/GenBank/DDBJ databases">
        <title>Genome public.</title>
        <authorList>
            <person name="Liu C."/>
            <person name="Sun Q."/>
        </authorList>
    </citation>
    <scope>NUCLEOTIDE SEQUENCE</scope>
    <source>
        <strain evidence="8">NSJ-23</strain>
    </source>
</reference>
<comment type="catalytic activity">
    <reaction evidence="1">
        <text>ATP + protein L-histidine = ADP + protein N-phospho-L-histidine.</text>
        <dbReference type="EC" id="2.7.13.3"/>
    </reaction>
</comment>
<comment type="caution">
    <text evidence="8">The sequence shown here is derived from an EMBL/GenBank/DDBJ whole genome shotgun (WGS) entry which is preliminary data.</text>
</comment>
<dbReference type="SMART" id="SM00387">
    <property type="entry name" value="HATPase_c"/>
    <property type="match status" value="1"/>
</dbReference>
<dbReference type="AlphaFoldDB" id="A0A8J6MDV5"/>
<evidence type="ECO:0000256" key="2">
    <source>
        <dbReference type="ARBA" id="ARBA00012438"/>
    </source>
</evidence>
<dbReference type="PANTHER" id="PTHR44936">
    <property type="entry name" value="SENSOR PROTEIN CREC"/>
    <property type="match status" value="1"/>
</dbReference>